<evidence type="ECO:0000313" key="3">
    <source>
        <dbReference type="Proteomes" id="UP000631653"/>
    </source>
</evidence>
<dbReference type="PANTHER" id="PTHR33490">
    <property type="entry name" value="BLR5614 PROTEIN-RELATED"/>
    <property type="match status" value="1"/>
</dbReference>
<dbReference type="RefSeq" id="WP_173569489.1">
    <property type="nucleotide sequence ID" value="NZ_WOSY01000004.1"/>
</dbReference>
<dbReference type="Gene3D" id="3.10.620.30">
    <property type="match status" value="1"/>
</dbReference>
<evidence type="ECO:0000313" key="2">
    <source>
        <dbReference type="EMBL" id="NHN88217.1"/>
    </source>
</evidence>
<evidence type="ECO:0000259" key="1">
    <source>
        <dbReference type="SMART" id="SM00460"/>
    </source>
</evidence>
<dbReference type="InterPro" id="IPR013589">
    <property type="entry name" value="Bac_transglu_N"/>
</dbReference>
<protein>
    <submittedName>
        <fullName evidence="2">Transglutaminase family protein</fullName>
    </submittedName>
</protein>
<feature type="domain" description="Transglutaminase-like" evidence="1">
    <location>
        <begin position="171"/>
        <end position="242"/>
    </location>
</feature>
<dbReference type="EMBL" id="WOSY01000004">
    <property type="protein sequence ID" value="NHN88217.1"/>
    <property type="molecule type" value="Genomic_DNA"/>
</dbReference>
<dbReference type="InterPro" id="IPR002931">
    <property type="entry name" value="Transglutaminase-like"/>
</dbReference>
<accession>A0ABX0JXJ4</accession>
<gene>
    <name evidence="2" type="ORF">GOB81_06195</name>
</gene>
<dbReference type="SMART" id="SM00460">
    <property type="entry name" value="TGc"/>
    <property type="match status" value="1"/>
</dbReference>
<dbReference type="Pfam" id="PF01841">
    <property type="entry name" value="Transglut_core"/>
    <property type="match status" value="1"/>
</dbReference>
<dbReference type="Pfam" id="PF08379">
    <property type="entry name" value="Bact_transglu_N"/>
    <property type="match status" value="1"/>
</dbReference>
<dbReference type="Proteomes" id="UP000631653">
    <property type="component" value="Unassembled WGS sequence"/>
</dbReference>
<sequence>MIYRVRHTTSYVYGRPVELAAHVLHLTPRDCPGQKLLWTSLECEPTPVRRQTGTDHFGNRIVWLFHETPHSRFDIVALSEVDVQFPEPPPVHMTASWEEIAVLAASDPDVSEFLFDGPMCAASPRVGAYVAQSFPPGRSVLEGLLDLNERVFREFRFSSGVTSLRTTPEEVLERREGVCQDFTHLILSGLRWLGLPARYTSGYIRTRPSPGQKRRLGADVSHAWVGVWLGPEYGWIGLDPTNGIVVRNEHVILGWGRDYSDISPVRGLILGGSGDTLRVGVDLVPVEEWEQDPSLRALGAFPAKIPVD</sequence>
<proteinExistence type="predicted"/>
<dbReference type="SUPFAM" id="SSF54001">
    <property type="entry name" value="Cysteine proteinases"/>
    <property type="match status" value="1"/>
</dbReference>
<dbReference type="PANTHER" id="PTHR33490:SF7">
    <property type="entry name" value="BLR2979 PROTEIN"/>
    <property type="match status" value="1"/>
</dbReference>
<name>A0ABX0JXJ4_9PROT</name>
<comment type="caution">
    <text evidence="2">The sequence shown here is derived from an EMBL/GenBank/DDBJ whole genome shotgun (WGS) entry which is preliminary data.</text>
</comment>
<organism evidence="2 3">
    <name type="scientific">Acetobacter conturbans</name>
    <dbReference type="NCBI Taxonomy" id="1737472"/>
    <lineage>
        <taxon>Bacteria</taxon>
        <taxon>Pseudomonadati</taxon>
        <taxon>Pseudomonadota</taxon>
        <taxon>Alphaproteobacteria</taxon>
        <taxon>Acetobacterales</taxon>
        <taxon>Acetobacteraceae</taxon>
        <taxon>Acetobacter</taxon>
    </lineage>
</organism>
<reference evidence="2 3" key="1">
    <citation type="journal article" date="2020" name="Int. J. Syst. Evol. Microbiol.">
        <title>Novel acetic acid bacteria from cider fermentations: Acetobacter conturbans sp. nov. and Acetobacter fallax sp. nov.</title>
        <authorList>
            <person name="Sombolestani A.S."/>
            <person name="Cleenwerck I."/>
            <person name="Cnockaert M."/>
            <person name="Borremans W."/>
            <person name="Wieme A.D."/>
            <person name="De Vuyst L."/>
            <person name="Vandamme P."/>
        </authorList>
    </citation>
    <scope>NUCLEOTIDE SEQUENCE [LARGE SCALE GENOMIC DNA]</scope>
    <source>
        <strain evidence="2 3">LMG 1627</strain>
    </source>
</reference>
<dbReference type="InterPro" id="IPR038765">
    <property type="entry name" value="Papain-like_cys_pep_sf"/>
</dbReference>
<keyword evidence="3" id="KW-1185">Reference proteome</keyword>